<evidence type="ECO:0000259" key="2">
    <source>
        <dbReference type="Pfam" id="PF02668"/>
    </source>
</evidence>
<keyword evidence="4" id="KW-1185">Reference proteome</keyword>
<dbReference type="PANTHER" id="PTHR10696">
    <property type="entry name" value="GAMMA-BUTYROBETAINE HYDROXYLASE-RELATED"/>
    <property type="match status" value="1"/>
</dbReference>
<dbReference type="InterPro" id="IPR042098">
    <property type="entry name" value="TauD-like_sf"/>
</dbReference>
<dbReference type="SUPFAM" id="SSF51197">
    <property type="entry name" value="Clavaminate synthase-like"/>
    <property type="match status" value="1"/>
</dbReference>
<evidence type="ECO:0000256" key="1">
    <source>
        <dbReference type="ARBA" id="ARBA00023002"/>
    </source>
</evidence>
<proteinExistence type="predicted"/>
<dbReference type="Pfam" id="PF02668">
    <property type="entry name" value="TauD"/>
    <property type="match status" value="1"/>
</dbReference>
<dbReference type="PANTHER" id="PTHR10696:SF54">
    <property type="entry name" value="FAMILY OXIDOREDUCTASE, PUTATIVE (AFU_ORTHOLOGUE AFUA_4G13850)-RELATED"/>
    <property type="match status" value="1"/>
</dbReference>
<organism evidence="3 4">
    <name type="scientific">Penicillium cataractarum</name>
    <dbReference type="NCBI Taxonomy" id="2100454"/>
    <lineage>
        <taxon>Eukaryota</taxon>
        <taxon>Fungi</taxon>
        <taxon>Dikarya</taxon>
        <taxon>Ascomycota</taxon>
        <taxon>Pezizomycotina</taxon>
        <taxon>Eurotiomycetes</taxon>
        <taxon>Eurotiomycetidae</taxon>
        <taxon>Eurotiales</taxon>
        <taxon>Aspergillaceae</taxon>
        <taxon>Penicillium</taxon>
    </lineage>
</organism>
<reference evidence="3" key="2">
    <citation type="journal article" date="2023" name="IMA Fungus">
        <title>Comparative genomic study of the Penicillium genus elucidates a diverse pangenome and 15 lateral gene transfer events.</title>
        <authorList>
            <person name="Petersen C."/>
            <person name="Sorensen T."/>
            <person name="Nielsen M.R."/>
            <person name="Sondergaard T.E."/>
            <person name="Sorensen J.L."/>
            <person name="Fitzpatrick D.A."/>
            <person name="Frisvad J.C."/>
            <person name="Nielsen K.L."/>
        </authorList>
    </citation>
    <scope>NUCLEOTIDE SEQUENCE</scope>
    <source>
        <strain evidence="3">IBT 29864</strain>
    </source>
</reference>
<name>A0A9W9SFR5_9EURO</name>
<sequence>MPTITTAEEATMLQLQDTASSCGLRRSYLGTEFNQPQVDKNFFKPCRVSIVDDAPRPDIKWNPSYVTFVKRVDRLAVLASDRPTSLPEGFPASVDSARVWSGSDFEKPSSYILNFSEDDIKEIENGLAYFKGLPGDHGPDDVTKETFPLPELAERLKKIAYDLHFGHGFAVLRGLDPDRYSPLDNILLYLGITSYIAETRGAQDYDGRMVVHIKDMEKNLPPETGRPSPYSSRAQPFHTDRCDILAMYALGVGAVGGESLLASSGKVYNEIAANRPDIIHVLANDDWIFDEFLSYPKWQTGALLFDFGAHGPSFCYSRRPITGAPFSPHTPGVPAMTEIQAEALDMVHFTAKKHQISITLQKGDIEIFNNLALFHGREGFVDDESHKRHFLRLWLKNEEMAWETPETLRSQTAELYEKKGLDAPPKWDVDHAPPVPRVITRHMRCS</sequence>
<protein>
    <recommendedName>
        <fullName evidence="2">TauD/TfdA-like domain-containing protein</fullName>
    </recommendedName>
</protein>
<dbReference type="InterPro" id="IPR050411">
    <property type="entry name" value="AlphaKG_dependent_hydroxylases"/>
</dbReference>
<evidence type="ECO:0000313" key="3">
    <source>
        <dbReference type="EMBL" id="KAJ5377812.1"/>
    </source>
</evidence>
<dbReference type="GO" id="GO:0016491">
    <property type="term" value="F:oxidoreductase activity"/>
    <property type="evidence" value="ECO:0007669"/>
    <property type="project" value="UniProtKB-KW"/>
</dbReference>
<dbReference type="InterPro" id="IPR003819">
    <property type="entry name" value="TauD/TfdA-like"/>
</dbReference>
<dbReference type="OrthoDB" id="272271at2759"/>
<evidence type="ECO:0000313" key="4">
    <source>
        <dbReference type="Proteomes" id="UP001147782"/>
    </source>
</evidence>
<dbReference type="Gene3D" id="3.60.130.10">
    <property type="entry name" value="Clavaminate synthase-like"/>
    <property type="match status" value="1"/>
</dbReference>
<dbReference type="RefSeq" id="XP_056556675.1">
    <property type="nucleotide sequence ID" value="XM_056698150.1"/>
</dbReference>
<feature type="domain" description="TauD/TfdA-like" evidence="2">
    <location>
        <begin position="142"/>
        <end position="394"/>
    </location>
</feature>
<dbReference type="AlphaFoldDB" id="A0A9W9SFR5"/>
<dbReference type="EMBL" id="JAPZBS010000004">
    <property type="protein sequence ID" value="KAJ5377812.1"/>
    <property type="molecule type" value="Genomic_DNA"/>
</dbReference>
<comment type="caution">
    <text evidence="3">The sequence shown here is derived from an EMBL/GenBank/DDBJ whole genome shotgun (WGS) entry which is preliminary data.</text>
</comment>
<keyword evidence="1" id="KW-0560">Oxidoreductase</keyword>
<gene>
    <name evidence="3" type="ORF">N7496_005221</name>
</gene>
<dbReference type="GeneID" id="81437329"/>
<reference evidence="3" key="1">
    <citation type="submission" date="2022-11" db="EMBL/GenBank/DDBJ databases">
        <authorList>
            <person name="Petersen C."/>
        </authorList>
    </citation>
    <scope>NUCLEOTIDE SEQUENCE</scope>
    <source>
        <strain evidence="3">IBT 29864</strain>
    </source>
</reference>
<accession>A0A9W9SFR5</accession>
<dbReference type="Proteomes" id="UP001147782">
    <property type="component" value="Unassembled WGS sequence"/>
</dbReference>